<keyword evidence="2" id="KW-0472">Membrane</keyword>
<evidence type="ECO:0000256" key="1">
    <source>
        <dbReference type="SAM" id="MobiDB-lite"/>
    </source>
</evidence>
<keyword evidence="2" id="KW-1133">Transmembrane helix</keyword>
<organism evidence="3 4">
    <name type="scientific">Paraburkholderia aspalathi</name>
    <dbReference type="NCBI Taxonomy" id="1324617"/>
    <lineage>
        <taxon>Bacteria</taxon>
        <taxon>Pseudomonadati</taxon>
        <taxon>Pseudomonadota</taxon>
        <taxon>Betaproteobacteria</taxon>
        <taxon>Burkholderiales</taxon>
        <taxon>Burkholderiaceae</taxon>
        <taxon>Paraburkholderia</taxon>
    </lineage>
</organism>
<gene>
    <name evidence="3" type="ORF">SAMN05192563_1024150</name>
</gene>
<evidence type="ECO:0000313" key="4">
    <source>
        <dbReference type="Proteomes" id="UP000198844"/>
    </source>
</evidence>
<reference evidence="3 4" key="1">
    <citation type="submission" date="2016-10" db="EMBL/GenBank/DDBJ databases">
        <authorList>
            <person name="de Groot N.N."/>
        </authorList>
    </citation>
    <scope>NUCLEOTIDE SEQUENCE [LARGE SCALE GENOMIC DNA]</scope>
    <source>
        <strain evidence="3 4">LMG 27731</strain>
    </source>
</reference>
<feature type="transmembrane region" description="Helical" evidence="2">
    <location>
        <begin position="15"/>
        <end position="39"/>
    </location>
</feature>
<evidence type="ECO:0000313" key="3">
    <source>
        <dbReference type="EMBL" id="SFU24080.1"/>
    </source>
</evidence>
<feature type="region of interest" description="Disordered" evidence="1">
    <location>
        <begin position="60"/>
        <end position="80"/>
    </location>
</feature>
<sequence>MRPITTFEKYPPSSIAPWCCVILLVAALAIIVIDLMAIFRGIDADADVVDQNGPIQIGLSRTPGFESSKGTRRSASDSEEFGMRNALNDELLKDSANQPAIDDWLLTEPQIRPGDTDVAVCSRRTC</sequence>
<name>A0A1I7EJH1_9BURK</name>
<protein>
    <submittedName>
        <fullName evidence="3">Uncharacterized protein</fullName>
    </submittedName>
</protein>
<keyword evidence="2" id="KW-0812">Transmembrane</keyword>
<dbReference type="OrthoDB" id="9097378at2"/>
<dbReference type="RefSeq" id="WP_093642467.1">
    <property type="nucleotide sequence ID" value="NZ_FPBH01000024.1"/>
</dbReference>
<dbReference type="AlphaFoldDB" id="A0A1I7EJH1"/>
<dbReference type="EMBL" id="FPBH01000024">
    <property type="protein sequence ID" value="SFU24080.1"/>
    <property type="molecule type" value="Genomic_DNA"/>
</dbReference>
<dbReference type="Proteomes" id="UP000198844">
    <property type="component" value="Unassembled WGS sequence"/>
</dbReference>
<evidence type="ECO:0000256" key="2">
    <source>
        <dbReference type="SAM" id="Phobius"/>
    </source>
</evidence>
<proteinExistence type="predicted"/>
<accession>A0A1I7EJH1</accession>